<accession>A0A3M7KZK6</accession>
<reference evidence="2" key="1">
    <citation type="journal article" date="2018" name="Algal Res.">
        <title>Characterization of plant carbon substrate utilization by Auxenochlorella protothecoides.</title>
        <authorList>
            <person name="Vogler B.W."/>
            <person name="Starkenburg S.R."/>
            <person name="Sudasinghe N."/>
            <person name="Schambach J.Y."/>
            <person name="Rollin J.A."/>
            <person name="Pattathil S."/>
            <person name="Barry A.N."/>
        </authorList>
    </citation>
    <scope>NUCLEOTIDE SEQUENCE [LARGE SCALE GENOMIC DNA]</scope>
    <source>
        <strain evidence="2">UTEX 25</strain>
    </source>
</reference>
<dbReference type="Pfam" id="PF00106">
    <property type="entry name" value="adh_short"/>
    <property type="match status" value="1"/>
</dbReference>
<organism evidence="1 2">
    <name type="scientific">Auxenochlorella protothecoides</name>
    <name type="common">Green microalga</name>
    <name type="synonym">Chlorella protothecoides</name>
    <dbReference type="NCBI Taxonomy" id="3075"/>
    <lineage>
        <taxon>Eukaryota</taxon>
        <taxon>Viridiplantae</taxon>
        <taxon>Chlorophyta</taxon>
        <taxon>core chlorophytes</taxon>
        <taxon>Trebouxiophyceae</taxon>
        <taxon>Chlorellales</taxon>
        <taxon>Chlorellaceae</taxon>
        <taxon>Auxenochlorella</taxon>
    </lineage>
</organism>
<comment type="caution">
    <text evidence="1">The sequence shown here is derived from an EMBL/GenBank/DDBJ whole genome shotgun (WGS) entry which is preliminary data.</text>
</comment>
<dbReference type="GO" id="GO:0034256">
    <property type="term" value="F:chlorophyll(ide) b reductase activity"/>
    <property type="evidence" value="ECO:0007669"/>
    <property type="project" value="TreeGrafter"/>
</dbReference>
<dbReference type="PRINTS" id="PR00081">
    <property type="entry name" value="GDHRDH"/>
</dbReference>
<dbReference type="InterPro" id="IPR002347">
    <property type="entry name" value="SDR_fam"/>
</dbReference>
<dbReference type="InterPro" id="IPR036291">
    <property type="entry name" value="NAD(P)-bd_dom_sf"/>
</dbReference>
<gene>
    <name evidence="1" type="ORF">APUTEX25_002182</name>
</gene>
<protein>
    <recommendedName>
        <fullName evidence="3">Chlorophyll(Ide) b reductase NOL, chloroplastic</fullName>
    </recommendedName>
</protein>
<dbReference type="Gene3D" id="3.40.50.720">
    <property type="entry name" value="NAD(P)-binding Rossmann-like Domain"/>
    <property type="match status" value="1"/>
</dbReference>
<dbReference type="PANTHER" id="PTHR24314">
    <property type="entry name" value="NON-SPECIFIC LIPID TRANSFER PROTEIN-RELATED"/>
    <property type="match status" value="1"/>
</dbReference>
<evidence type="ECO:0008006" key="3">
    <source>
        <dbReference type="Google" id="ProtNLM"/>
    </source>
</evidence>
<dbReference type="CDD" id="cd05233">
    <property type="entry name" value="SDR_c"/>
    <property type="match status" value="1"/>
</dbReference>
<name>A0A3M7KZK6_AUXPR</name>
<dbReference type="GO" id="GO:0010304">
    <property type="term" value="P:PSII associated light-harvesting complex II catabolic process"/>
    <property type="evidence" value="ECO:0007669"/>
    <property type="project" value="TreeGrafter"/>
</dbReference>
<dbReference type="SUPFAM" id="SSF51735">
    <property type="entry name" value="NAD(P)-binding Rossmann-fold domains"/>
    <property type="match status" value="1"/>
</dbReference>
<evidence type="ECO:0000313" key="2">
    <source>
        <dbReference type="Proteomes" id="UP000279271"/>
    </source>
</evidence>
<dbReference type="EMBL" id="QOKY01000175">
    <property type="protein sequence ID" value="RMZ54596.1"/>
    <property type="molecule type" value="Genomic_DNA"/>
</dbReference>
<dbReference type="GO" id="GO:0015996">
    <property type="term" value="P:chlorophyll catabolic process"/>
    <property type="evidence" value="ECO:0007669"/>
    <property type="project" value="TreeGrafter"/>
</dbReference>
<dbReference type="Proteomes" id="UP000279271">
    <property type="component" value="Unassembled WGS sequence"/>
</dbReference>
<dbReference type="AlphaFoldDB" id="A0A3M7KZK6"/>
<dbReference type="PANTHER" id="PTHR24314:SF15">
    <property type="entry name" value="CHLOROPHYLL(IDE) B REDUCTASE NOL, CHLOROPLASTIC"/>
    <property type="match status" value="1"/>
</dbReference>
<dbReference type="InterPro" id="IPR052625">
    <property type="entry name" value="Chl_b_Red"/>
</dbReference>
<proteinExistence type="predicted"/>
<evidence type="ECO:0000313" key="1">
    <source>
        <dbReference type="EMBL" id="RMZ54596.1"/>
    </source>
</evidence>
<sequence length="279" mass="29652">MVLIKPPFNVVITGGTKGVGKALASEFLAAGDSVALCARSAEAVDATVEELRSKGRVVGRACDVARAADVEAFTSFAQQELGRVDMWINNAGTNAYRFGALEDQPPEDLEAILTTNVLGAMLGCRAAMSVMAGQPSGGHIFLVDGAGADGGATPRFAAYGASKRALSQLGKSLNAELRGSPRRGRITVHTMSPGMVTTELLMAGADTRVARFFINVLAETPETVAANLVPRLRQVVEGSRGVLGSRPQYIRYLTKPKAYGQILMRLLAKQRKNKFVEEE</sequence>